<dbReference type="RefSeq" id="XP_005758729.1">
    <property type="nucleotide sequence ID" value="XM_005758672.1"/>
</dbReference>
<keyword evidence="2" id="KW-0106">Calcium</keyword>
<dbReference type="PROSITE" id="PS50222">
    <property type="entry name" value="EF_HAND_2"/>
    <property type="match status" value="2"/>
</dbReference>
<dbReference type="EnsemblProtists" id="EOD06300">
    <property type="protein sequence ID" value="EOD06300"/>
    <property type="gene ID" value="EMIHUDRAFT_60602"/>
</dbReference>
<dbReference type="SMART" id="SM00054">
    <property type="entry name" value="EFh"/>
    <property type="match status" value="2"/>
</dbReference>
<feature type="domain" description="EF-hand" evidence="3">
    <location>
        <begin position="1"/>
        <end position="35"/>
    </location>
</feature>
<evidence type="ECO:0000256" key="1">
    <source>
        <dbReference type="ARBA" id="ARBA00022737"/>
    </source>
</evidence>
<dbReference type="Gene3D" id="1.10.238.10">
    <property type="entry name" value="EF-hand"/>
    <property type="match status" value="1"/>
</dbReference>
<dbReference type="CDD" id="cd00051">
    <property type="entry name" value="EFh"/>
    <property type="match status" value="1"/>
</dbReference>
<feature type="domain" description="EF-hand" evidence="3">
    <location>
        <begin position="36"/>
        <end position="65"/>
    </location>
</feature>
<dbReference type="PaxDb" id="2903-EOD06300"/>
<dbReference type="FunFam" id="1.10.238.10:FF:000003">
    <property type="entry name" value="Calmodulin A"/>
    <property type="match status" value="1"/>
</dbReference>
<dbReference type="SUPFAM" id="SSF47473">
    <property type="entry name" value="EF-hand"/>
    <property type="match status" value="1"/>
</dbReference>
<sequence length="65" mass="7080">SEEELRAAFDVIDADQSGDIDLDELRSAIRAIKTSTDDQAIEQMIALADADGSGSIDFEEFVDLM</sequence>
<organism evidence="4 5">
    <name type="scientific">Emiliania huxleyi (strain CCMP1516)</name>
    <dbReference type="NCBI Taxonomy" id="280463"/>
    <lineage>
        <taxon>Eukaryota</taxon>
        <taxon>Haptista</taxon>
        <taxon>Haptophyta</taxon>
        <taxon>Prymnesiophyceae</taxon>
        <taxon>Isochrysidales</taxon>
        <taxon>Noelaerhabdaceae</taxon>
        <taxon>Emiliania</taxon>
    </lineage>
</organism>
<dbReference type="InterPro" id="IPR002048">
    <property type="entry name" value="EF_hand_dom"/>
</dbReference>
<evidence type="ECO:0000313" key="5">
    <source>
        <dbReference type="Proteomes" id="UP000013827"/>
    </source>
</evidence>
<evidence type="ECO:0000313" key="4">
    <source>
        <dbReference type="EnsemblProtists" id="EOD06300"/>
    </source>
</evidence>
<accession>A0A0D3I4W5</accession>
<dbReference type="GO" id="GO:0005509">
    <property type="term" value="F:calcium ion binding"/>
    <property type="evidence" value="ECO:0007669"/>
    <property type="project" value="InterPro"/>
</dbReference>
<dbReference type="GeneID" id="17252451"/>
<name>A0A0D3I4W5_EMIH1</name>
<dbReference type="InterPro" id="IPR011992">
    <property type="entry name" value="EF-hand-dom_pair"/>
</dbReference>
<dbReference type="Proteomes" id="UP000013827">
    <property type="component" value="Unassembled WGS sequence"/>
</dbReference>
<evidence type="ECO:0000259" key="3">
    <source>
        <dbReference type="PROSITE" id="PS50222"/>
    </source>
</evidence>
<dbReference type="PANTHER" id="PTHR23050">
    <property type="entry name" value="CALCIUM BINDING PROTEIN"/>
    <property type="match status" value="1"/>
</dbReference>
<dbReference type="KEGG" id="ehx:EMIHUDRAFT_60602"/>
<dbReference type="STRING" id="2903.R1CVC6"/>
<evidence type="ECO:0000256" key="2">
    <source>
        <dbReference type="ARBA" id="ARBA00022837"/>
    </source>
</evidence>
<dbReference type="eggNOG" id="KOG0028">
    <property type="taxonomic scope" value="Eukaryota"/>
</dbReference>
<dbReference type="PROSITE" id="PS00018">
    <property type="entry name" value="EF_HAND_1"/>
    <property type="match status" value="2"/>
</dbReference>
<dbReference type="AlphaFoldDB" id="A0A0D3I4W5"/>
<dbReference type="InterPro" id="IPR018247">
    <property type="entry name" value="EF_Hand_1_Ca_BS"/>
</dbReference>
<proteinExistence type="predicted"/>
<reference evidence="4" key="2">
    <citation type="submission" date="2024-10" db="UniProtKB">
        <authorList>
            <consortium name="EnsemblProtists"/>
        </authorList>
    </citation>
    <scope>IDENTIFICATION</scope>
</reference>
<reference evidence="5" key="1">
    <citation type="journal article" date="2013" name="Nature">
        <title>Pan genome of the phytoplankton Emiliania underpins its global distribution.</title>
        <authorList>
            <person name="Read B.A."/>
            <person name="Kegel J."/>
            <person name="Klute M.J."/>
            <person name="Kuo A."/>
            <person name="Lefebvre S.C."/>
            <person name="Maumus F."/>
            <person name="Mayer C."/>
            <person name="Miller J."/>
            <person name="Monier A."/>
            <person name="Salamov A."/>
            <person name="Young J."/>
            <person name="Aguilar M."/>
            <person name="Claverie J.M."/>
            <person name="Frickenhaus S."/>
            <person name="Gonzalez K."/>
            <person name="Herman E.K."/>
            <person name="Lin Y.C."/>
            <person name="Napier J."/>
            <person name="Ogata H."/>
            <person name="Sarno A.F."/>
            <person name="Shmutz J."/>
            <person name="Schroeder D."/>
            <person name="de Vargas C."/>
            <person name="Verret F."/>
            <person name="von Dassow P."/>
            <person name="Valentin K."/>
            <person name="Van de Peer Y."/>
            <person name="Wheeler G."/>
            <person name="Dacks J.B."/>
            <person name="Delwiche C.F."/>
            <person name="Dyhrman S.T."/>
            <person name="Glockner G."/>
            <person name="John U."/>
            <person name="Richards T."/>
            <person name="Worden A.Z."/>
            <person name="Zhang X."/>
            <person name="Grigoriev I.V."/>
            <person name="Allen A.E."/>
            <person name="Bidle K."/>
            <person name="Borodovsky M."/>
            <person name="Bowler C."/>
            <person name="Brownlee C."/>
            <person name="Cock J.M."/>
            <person name="Elias M."/>
            <person name="Gladyshev V.N."/>
            <person name="Groth M."/>
            <person name="Guda C."/>
            <person name="Hadaegh A."/>
            <person name="Iglesias-Rodriguez M.D."/>
            <person name="Jenkins J."/>
            <person name="Jones B.M."/>
            <person name="Lawson T."/>
            <person name="Leese F."/>
            <person name="Lindquist E."/>
            <person name="Lobanov A."/>
            <person name="Lomsadze A."/>
            <person name="Malik S.B."/>
            <person name="Marsh M.E."/>
            <person name="Mackinder L."/>
            <person name="Mock T."/>
            <person name="Mueller-Roeber B."/>
            <person name="Pagarete A."/>
            <person name="Parker M."/>
            <person name="Probert I."/>
            <person name="Quesneville H."/>
            <person name="Raines C."/>
            <person name="Rensing S.A."/>
            <person name="Riano-Pachon D.M."/>
            <person name="Richier S."/>
            <person name="Rokitta S."/>
            <person name="Shiraiwa Y."/>
            <person name="Soanes D.M."/>
            <person name="van der Giezen M."/>
            <person name="Wahlund T.M."/>
            <person name="Williams B."/>
            <person name="Wilson W."/>
            <person name="Wolfe G."/>
            <person name="Wurch L.L."/>
        </authorList>
    </citation>
    <scope>NUCLEOTIDE SEQUENCE</scope>
</reference>
<dbReference type="InterPro" id="IPR050145">
    <property type="entry name" value="Centrin_CML-like"/>
</dbReference>
<keyword evidence="5" id="KW-1185">Reference proteome</keyword>
<dbReference type="Pfam" id="PF13499">
    <property type="entry name" value="EF-hand_7"/>
    <property type="match status" value="1"/>
</dbReference>
<protein>
    <recommendedName>
        <fullName evidence="3">EF-hand domain-containing protein</fullName>
    </recommendedName>
</protein>
<keyword evidence="1" id="KW-0677">Repeat</keyword>
<dbReference type="HOGENOM" id="CLU_061288_22_5_1"/>